<feature type="binding site" evidence="12">
    <location>
        <begin position="233"/>
        <end position="235"/>
    </location>
    <ligand>
        <name>substrate</name>
    </ligand>
</feature>
<evidence type="ECO:0000256" key="6">
    <source>
        <dbReference type="ARBA" id="ARBA00022801"/>
    </source>
</evidence>
<dbReference type="SUPFAM" id="SSF56281">
    <property type="entry name" value="Metallo-hydrolase/oxidoreductase"/>
    <property type="match status" value="1"/>
</dbReference>
<evidence type="ECO:0000256" key="9">
    <source>
        <dbReference type="ARBA" id="ARBA00022884"/>
    </source>
</evidence>
<dbReference type="InterPro" id="IPR004613">
    <property type="entry name" value="RNase_J"/>
</dbReference>
<feature type="binding site" evidence="13">
    <location>
        <position position="74"/>
    </location>
    <ligand>
        <name>Zn(2+)</name>
        <dbReference type="ChEBI" id="CHEBI:29105"/>
        <label>1</label>
        <note>catalytic</note>
    </ligand>
</feature>
<dbReference type="PANTHER" id="PTHR43694">
    <property type="entry name" value="RIBONUCLEASE J"/>
    <property type="match status" value="1"/>
</dbReference>
<accession>A0AAU9EC94</accession>
<dbReference type="FunFam" id="3.10.20.580:FF:000001">
    <property type="entry name" value="Ribonuclease J"/>
    <property type="match status" value="1"/>
</dbReference>
<feature type="binding site" evidence="13">
    <location>
        <position position="49"/>
    </location>
    <ligand>
        <name>Ca(2+)</name>
        <dbReference type="ChEBI" id="CHEBI:29108"/>
    </ligand>
</feature>
<keyword evidence="6 10" id="KW-0378">Hydrolase</keyword>
<evidence type="ECO:0000313" key="15">
    <source>
        <dbReference type="EMBL" id="BEP28969.1"/>
    </source>
</evidence>
<evidence type="ECO:0000256" key="3">
    <source>
        <dbReference type="ARBA" id="ARBA00022722"/>
    </source>
</evidence>
<evidence type="ECO:0000256" key="13">
    <source>
        <dbReference type="PIRSR" id="PIRSR004803-3"/>
    </source>
</evidence>
<dbReference type="Pfam" id="PF17770">
    <property type="entry name" value="RNase_J_C"/>
    <property type="match status" value="1"/>
</dbReference>
<evidence type="ECO:0000256" key="11">
    <source>
        <dbReference type="PIRSR" id="PIRSR004803-1"/>
    </source>
</evidence>
<dbReference type="GO" id="GO:0004521">
    <property type="term" value="F:RNA endonuclease activity"/>
    <property type="evidence" value="ECO:0007669"/>
    <property type="project" value="UniProtKB-UniRule"/>
</dbReference>
<feature type="binding site" evidence="13">
    <location>
        <position position="76"/>
    </location>
    <ligand>
        <name>Zn(2+)</name>
        <dbReference type="ChEBI" id="CHEBI:29105"/>
        <label>1</label>
        <note>catalytic</note>
    </ligand>
</feature>
<evidence type="ECO:0000256" key="5">
    <source>
        <dbReference type="ARBA" id="ARBA00022759"/>
    </source>
</evidence>
<gene>
    <name evidence="10" type="primary">rnj</name>
    <name evidence="15" type="ORF">HLPR_13000</name>
</gene>
<evidence type="ECO:0000256" key="10">
    <source>
        <dbReference type="HAMAP-Rule" id="MF_01491"/>
    </source>
</evidence>
<dbReference type="Gene3D" id="3.10.20.580">
    <property type="match status" value="1"/>
</dbReference>
<comment type="cofactor">
    <cofactor evidence="13">
        <name>Zn(2+)</name>
        <dbReference type="ChEBI" id="CHEBI:29105"/>
    </cofactor>
    <text evidence="13">Binds 2 Zn(2+) ions per subunit. It is not clear if Zn(2+) or Mg(2+) is physiologically important.</text>
</comment>
<evidence type="ECO:0000259" key="14">
    <source>
        <dbReference type="SMART" id="SM00849"/>
    </source>
</evidence>
<dbReference type="InterPro" id="IPR041636">
    <property type="entry name" value="RNase_J_C"/>
</dbReference>
<keyword evidence="5 10" id="KW-0255">Endonuclease</keyword>
<feature type="active site" description="Proton acceptor" evidence="11">
    <location>
        <position position="369"/>
    </location>
</feature>
<feature type="binding site" evidence="13">
    <location>
        <position position="444"/>
    </location>
    <ligand>
        <name>Ca(2+)</name>
        <dbReference type="ChEBI" id="CHEBI:29108"/>
    </ligand>
</feature>
<keyword evidence="16" id="KW-1185">Reference proteome</keyword>
<keyword evidence="8 10" id="KW-0269">Exonuclease</keyword>
<keyword evidence="9 10" id="KW-0694">RNA-binding</keyword>
<protein>
    <recommendedName>
        <fullName evidence="10">Ribonuclease J</fullName>
        <shortName evidence="10">RNase J</shortName>
        <ecNumber evidence="10">3.1.-.-</ecNumber>
    </recommendedName>
</protein>
<feature type="binding site" evidence="13">
    <location>
        <position position="391"/>
    </location>
    <ligand>
        <name>Zn(2+)</name>
        <dbReference type="ChEBI" id="CHEBI:29105"/>
        <label>1</label>
        <note>catalytic</note>
    </ligand>
</feature>
<dbReference type="Pfam" id="PF07521">
    <property type="entry name" value="RMMBL"/>
    <property type="match status" value="1"/>
</dbReference>
<dbReference type="KEGG" id="hprf:HLPR_13000"/>
<dbReference type="InterPro" id="IPR036866">
    <property type="entry name" value="RibonucZ/Hydroxyglut_hydro"/>
</dbReference>
<dbReference type="InterPro" id="IPR042173">
    <property type="entry name" value="RNase_J_2"/>
</dbReference>
<evidence type="ECO:0000256" key="8">
    <source>
        <dbReference type="ARBA" id="ARBA00022839"/>
    </source>
</evidence>
<evidence type="ECO:0000313" key="16">
    <source>
        <dbReference type="Proteomes" id="UP001321786"/>
    </source>
</evidence>
<keyword evidence="13" id="KW-0106">Calcium</keyword>
<dbReference type="GO" id="GO:0003723">
    <property type="term" value="F:RNA binding"/>
    <property type="evidence" value="ECO:0007669"/>
    <property type="project" value="UniProtKB-UniRule"/>
</dbReference>
<dbReference type="Pfam" id="PF00753">
    <property type="entry name" value="Lactamase_B"/>
    <property type="match status" value="1"/>
</dbReference>
<evidence type="ECO:0000256" key="7">
    <source>
        <dbReference type="ARBA" id="ARBA00022833"/>
    </source>
</evidence>
<keyword evidence="3 10" id="KW-0540">Nuclease</keyword>
<evidence type="ECO:0000256" key="2">
    <source>
        <dbReference type="ARBA" id="ARBA00022490"/>
    </source>
</evidence>
<feature type="binding site" evidence="10 12">
    <location>
        <begin position="365"/>
        <end position="369"/>
    </location>
    <ligand>
        <name>substrate</name>
    </ligand>
</feature>
<dbReference type="PANTHER" id="PTHR43694:SF1">
    <property type="entry name" value="RIBONUCLEASE J"/>
    <property type="match status" value="1"/>
</dbReference>
<feature type="binding site" evidence="13">
    <location>
        <position position="164"/>
    </location>
    <ligand>
        <name>Zn(2+)</name>
        <dbReference type="ChEBI" id="CHEBI:29105"/>
        <label>2</label>
        <note>catalytic</note>
    </ligand>
</feature>
<sequence>MGKKISHKLKIIPLGGLNEIGKNMTAFEYNNEILIIDCGLSFPSEEMLGIDVVIQDITYLKKNEEKVKGIVFTHGHEDHIGSVPYFLKEINVPLYGTKLTLGLINVKIKDKKNLGKVEMIVKEPGQAFKVGCFGVEFIRVSHSIPDAVSVVLTTPFGKIVYTGDFKIDYTPIDGQAIDLGRFAELGNEGVTLLMAESTNVEREGYTMSESTVGITFDNIFRASTTRIIVASFASNIHRVQQIVNAAQMNDRKVCFSGRSMVNVSEVAKELGYLKINEDTLIDIKDLDRYPDNEIVLVTTGTQGEPMAALSRMAKGEHRNVQIREGDLVIFSSSPIPGNEKSIKNVINLLYQKGAEVIYEALADVHVSGHACKEELKLIHALVKPKYFIPIHGEYSHLKTHSELAHQMGIPNENIFVLSNGNTLEITQNGAKMGKNVPSGKLLIDGLGIGDVGNIVLRDRKILSEDGLMVVVVSVNKSTNTIVSGPDIISRGFVYVRESEELMLGAKKVVKESLTNCLDNNIKDWASLKSAIRNSLREFLYRTTKRSPMILPVIMEV</sequence>
<feature type="binding site" evidence="13">
    <location>
        <position position="51"/>
    </location>
    <ligand>
        <name>Ca(2+)</name>
        <dbReference type="ChEBI" id="CHEBI:29108"/>
    </ligand>
</feature>
<dbReference type="NCBIfam" id="TIGR00649">
    <property type="entry name" value="MG423"/>
    <property type="match status" value="1"/>
</dbReference>
<feature type="binding site" evidence="13">
    <location>
        <position position="142"/>
    </location>
    <ligand>
        <name>Zn(2+)</name>
        <dbReference type="ChEBI" id="CHEBI:29105"/>
        <label>1</label>
        <note>catalytic</note>
    </ligand>
</feature>
<evidence type="ECO:0000256" key="4">
    <source>
        <dbReference type="ARBA" id="ARBA00022723"/>
    </source>
</evidence>
<keyword evidence="10" id="KW-0698">rRNA processing</keyword>
<feature type="binding site" evidence="13">
    <location>
        <position position="79"/>
    </location>
    <ligand>
        <name>Zn(2+)</name>
        <dbReference type="ChEBI" id="CHEBI:29105"/>
        <label>2</label>
        <note>catalytic</note>
    </ligand>
</feature>
<dbReference type="RefSeq" id="WP_338537263.1">
    <property type="nucleotide sequence ID" value="NZ_AP028654.1"/>
</dbReference>
<dbReference type="AlphaFoldDB" id="A0AAU9EC94"/>
<comment type="cofactor">
    <cofactor evidence="13">
        <name>Ca(2+)</name>
        <dbReference type="ChEBI" id="CHEBI:29108"/>
    </cofactor>
    <text evidence="13">Binds 1 Ca(2+) cation per subunit. Seen in 1 crystal structure, it is not clear if it is physiologically important.</text>
</comment>
<evidence type="ECO:0000256" key="1">
    <source>
        <dbReference type="ARBA" id="ARBA00004496"/>
    </source>
</evidence>
<dbReference type="Gene3D" id="3.60.15.10">
    <property type="entry name" value="Ribonuclease Z/Hydroxyacylglutathione hydrolase-like"/>
    <property type="match status" value="1"/>
</dbReference>
<organism evidence="15 16">
    <name type="scientific">Helicovermis profundi</name>
    <dbReference type="NCBI Taxonomy" id="3065157"/>
    <lineage>
        <taxon>Bacteria</taxon>
        <taxon>Bacillati</taxon>
        <taxon>Bacillota</taxon>
        <taxon>Clostridia</taxon>
        <taxon>Helicovermis</taxon>
    </lineage>
</organism>
<dbReference type="InterPro" id="IPR055132">
    <property type="entry name" value="RNase_J_b_CASP"/>
</dbReference>
<dbReference type="Proteomes" id="UP001321786">
    <property type="component" value="Chromosome"/>
</dbReference>
<feature type="domain" description="Metallo-beta-lactamase" evidence="14">
    <location>
        <begin position="21"/>
        <end position="216"/>
    </location>
</feature>
<comment type="subcellular location">
    <subcellularLocation>
        <location evidence="1 10">Cytoplasm</location>
    </subcellularLocation>
</comment>
<dbReference type="GO" id="GO:0006364">
    <property type="term" value="P:rRNA processing"/>
    <property type="evidence" value="ECO:0007669"/>
    <property type="project" value="UniProtKB-UniRule"/>
</dbReference>
<dbReference type="HAMAP" id="MF_01491">
    <property type="entry name" value="RNase_J_bact"/>
    <property type="match status" value="1"/>
</dbReference>
<dbReference type="Gene3D" id="3.40.50.10710">
    <property type="entry name" value="Metallo-hydrolase/oxidoreductase"/>
    <property type="match status" value="1"/>
</dbReference>
<comment type="subunit">
    <text evidence="10">Homodimer, may be a subunit of the RNA degradosome.</text>
</comment>
<comment type="similarity">
    <text evidence="10">Belongs to the metallo-beta-lactamase superfamily. RNA-metabolizing metallo-beta-lactamase-like family. Bacterial RNase J subfamily.</text>
</comment>
<dbReference type="InterPro" id="IPR001279">
    <property type="entry name" value="Metallo-B-lactamas"/>
</dbReference>
<keyword evidence="7 13" id="KW-0862">Zinc</keyword>
<dbReference type="GO" id="GO:0008270">
    <property type="term" value="F:zinc ion binding"/>
    <property type="evidence" value="ECO:0007669"/>
    <property type="project" value="InterPro"/>
</dbReference>
<feature type="binding site" evidence="13">
    <location>
        <position position="78"/>
    </location>
    <ligand>
        <name>Zn(2+)</name>
        <dbReference type="ChEBI" id="CHEBI:29105"/>
        <label>2</label>
        <note>catalytic</note>
    </ligand>
</feature>
<dbReference type="InterPro" id="IPR030854">
    <property type="entry name" value="RNase_J_bac"/>
</dbReference>
<dbReference type="SMART" id="SM00849">
    <property type="entry name" value="Lactamase_B"/>
    <property type="match status" value="1"/>
</dbReference>
<dbReference type="EC" id="3.1.-.-" evidence="10"/>
<dbReference type="EMBL" id="AP028654">
    <property type="protein sequence ID" value="BEP28969.1"/>
    <property type="molecule type" value="Genomic_DNA"/>
</dbReference>
<comment type="function">
    <text evidence="10">An RNase that has 5'-3' exonuclease and possibly endonuclease activity. Involved in maturation of rRNA and in some organisms also mRNA maturation and/or decay.</text>
</comment>
<dbReference type="GO" id="GO:0005737">
    <property type="term" value="C:cytoplasm"/>
    <property type="evidence" value="ECO:0007669"/>
    <property type="project" value="UniProtKB-SubCell"/>
</dbReference>
<dbReference type="PIRSF" id="PIRSF004803">
    <property type="entry name" value="RnjA"/>
    <property type="match status" value="1"/>
</dbReference>
<evidence type="ECO:0000256" key="12">
    <source>
        <dbReference type="PIRSR" id="PIRSR004803-2"/>
    </source>
</evidence>
<dbReference type="CDD" id="cd07714">
    <property type="entry name" value="RNaseJ_MBL-fold"/>
    <property type="match status" value="1"/>
</dbReference>
<dbReference type="GO" id="GO:0004534">
    <property type="term" value="F:5'-3' RNA exonuclease activity"/>
    <property type="evidence" value="ECO:0007669"/>
    <property type="project" value="UniProtKB-UniRule"/>
</dbReference>
<dbReference type="InterPro" id="IPR011108">
    <property type="entry name" value="RMMBL"/>
</dbReference>
<reference evidence="15 16" key="1">
    <citation type="submission" date="2023-08" db="EMBL/GenBank/DDBJ databases">
        <title>Helicovermis profunda gen. nov., sp. nov., a novel mesophilic, fermentative bacterium within the Bacillota from a deep-sea hydrothermal vent chimney.</title>
        <authorList>
            <person name="Miyazaki U."/>
            <person name="Mizutani D."/>
            <person name="Hashimoto Y."/>
            <person name="Tame A."/>
            <person name="Sawayama S."/>
            <person name="Miyazaki J."/>
            <person name="Takai K."/>
            <person name="Nakagawa S."/>
        </authorList>
    </citation>
    <scope>NUCLEOTIDE SEQUENCE [LARGE SCALE GENOMIC DNA]</scope>
    <source>
        <strain evidence="15 16">S502</strain>
    </source>
</reference>
<feature type="active site" description="Proton donor" evidence="11">
    <location>
        <position position="196"/>
    </location>
</feature>
<dbReference type="Pfam" id="PF22505">
    <property type="entry name" value="RNase_J_b_CASP"/>
    <property type="match status" value="1"/>
</dbReference>
<keyword evidence="4 13" id="KW-0479">Metal-binding</keyword>
<keyword evidence="2 10" id="KW-0963">Cytoplasm</keyword>
<proteinExistence type="inferred from homology"/>
<name>A0AAU9EC94_9FIRM</name>